<reference evidence="3" key="1">
    <citation type="submission" date="2021-01" db="EMBL/GenBank/DDBJ databases">
        <title>Whole genome shotgun sequence of Actinoplanes siamensis NBRC 109076.</title>
        <authorList>
            <person name="Komaki H."/>
            <person name="Tamura T."/>
        </authorList>
    </citation>
    <scope>NUCLEOTIDE SEQUENCE</scope>
    <source>
        <strain evidence="3">NBRC 109076</strain>
    </source>
</reference>
<organism evidence="3 4">
    <name type="scientific">Actinoplanes siamensis</name>
    <dbReference type="NCBI Taxonomy" id="1223317"/>
    <lineage>
        <taxon>Bacteria</taxon>
        <taxon>Bacillati</taxon>
        <taxon>Actinomycetota</taxon>
        <taxon>Actinomycetes</taxon>
        <taxon>Micromonosporales</taxon>
        <taxon>Micromonosporaceae</taxon>
        <taxon>Actinoplanes</taxon>
    </lineage>
</organism>
<evidence type="ECO:0008006" key="5">
    <source>
        <dbReference type="Google" id="ProtNLM"/>
    </source>
</evidence>
<feature type="signal peptide" evidence="2">
    <location>
        <begin position="1"/>
        <end position="20"/>
    </location>
</feature>
<sequence length="184" mass="18125">MSLLVASLTAIVISAPVAHAAPYPAEPPAAAVSSGIVEPGGSVTFSGGGFLPRERITITVSYGASDNEAAYRPAAGAGGGFVPVARQLSLHTNADDNGDFRISVPLAEAGTATLTATGQTSGVTATSTVEVTQEASAPAEPPGQALPTTGPAGHSALITMAGGLGAVAVGALLIWVARARRREV</sequence>
<dbReference type="Proteomes" id="UP000629619">
    <property type="component" value="Unassembled WGS sequence"/>
</dbReference>
<evidence type="ECO:0000313" key="3">
    <source>
        <dbReference type="EMBL" id="GIF03794.1"/>
    </source>
</evidence>
<feature type="chain" id="PRO_5037173433" description="LPXTG-motif cell wall-anchored protein" evidence="2">
    <location>
        <begin position="21"/>
        <end position="184"/>
    </location>
</feature>
<keyword evidence="1" id="KW-0812">Transmembrane</keyword>
<comment type="caution">
    <text evidence="3">The sequence shown here is derived from an EMBL/GenBank/DDBJ whole genome shotgun (WGS) entry which is preliminary data.</text>
</comment>
<dbReference type="EMBL" id="BOMW01000014">
    <property type="protein sequence ID" value="GIF03794.1"/>
    <property type="molecule type" value="Genomic_DNA"/>
</dbReference>
<name>A0A919N3R4_9ACTN</name>
<proteinExistence type="predicted"/>
<evidence type="ECO:0000256" key="2">
    <source>
        <dbReference type="SAM" id="SignalP"/>
    </source>
</evidence>
<protein>
    <recommendedName>
        <fullName evidence="5">LPXTG-motif cell wall-anchored protein</fullName>
    </recommendedName>
</protein>
<evidence type="ECO:0000256" key="1">
    <source>
        <dbReference type="SAM" id="Phobius"/>
    </source>
</evidence>
<keyword evidence="1" id="KW-1133">Transmembrane helix</keyword>
<dbReference type="AlphaFoldDB" id="A0A919N3R4"/>
<dbReference type="RefSeq" id="WP_203677511.1">
    <property type="nucleotide sequence ID" value="NZ_BOMW01000014.1"/>
</dbReference>
<keyword evidence="2" id="KW-0732">Signal</keyword>
<evidence type="ECO:0000313" key="4">
    <source>
        <dbReference type="Proteomes" id="UP000629619"/>
    </source>
</evidence>
<gene>
    <name evidence="3" type="ORF">Asi03nite_13320</name>
</gene>
<accession>A0A919N3R4</accession>
<keyword evidence="4" id="KW-1185">Reference proteome</keyword>
<keyword evidence="1" id="KW-0472">Membrane</keyword>
<feature type="transmembrane region" description="Helical" evidence="1">
    <location>
        <begin position="156"/>
        <end position="177"/>
    </location>
</feature>